<dbReference type="EMBL" id="CBTN010000001">
    <property type="protein sequence ID" value="CDH48218.1"/>
    <property type="molecule type" value="Genomic_DNA"/>
</dbReference>
<dbReference type="VEuPathDB" id="FungiDB:LCOR_00018.1"/>
<feature type="domain" description="Formin GTPase-binding" evidence="2">
    <location>
        <begin position="57"/>
        <end position="268"/>
    </location>
</feature>
<evidence type="ECO:0000259" key="2">
    <source>
        <dbReference type="SMART" id="SM01140"/>
    </source>
</evidence>
<dbReference type="OrthoDB" id="2155261at2759"/>
<dbReference type="Proteomes" id="UP000027586">
    <property type="component" value="Unassembled WGS sequence"/>
</dbReference>
<dbReference type="SUPFAM" id="SSF48371">
    <property type="entry name" value="ARM repeat"/>
    <property type="match status" value="1"/>
</dbReference>
<dbReference type="GO" id="GO:0030036">
    <property type="term" value="P:actin cytoskeleton organization"/>
    <property type="evidence" value="ECO:0007669"/>
    <property type="project" value="InterPro"/>
</dbReference>
<dbReference type="Gene3D" id="1.25.10.10">
    <property type="entry name" value="Leucine-rich Repeat Variant"/>
    <property type="match status" value="1"/>
</dbReference>
<organism evidence="3 4">
    <name type="scientific">Lichtheimia corymbifera JMRC:FSU:9682</name>
    <dbReference type="NCBI Taxonomy" id="1263082"/>
    <lineage>
        <taxon>Eukaryota</taxon>
        <taxon>Fungi</taxon>
        <taxon>Fungi incertae sedis</taxon>
        <taxon>Mucoromycota</taxon>
        <taxon>Mucoromycotina</taxon>
        <taxon>Mucoromycetes</taxon>
        <taxon>Mucorales</taxon>
        <taxon>Lichtheimiaceae</taxon>
        <taxon>Lichtheimia</taxon>
    </lineage>
</organism>
<dbReference type="InterPro" id="IPR010473">
    <property type="entry name" value="GTPase-bd"/>
</dbReference>
<feature type="compositionally biased region" description="Low complexity" evidence="1">
    <location>
        <begin position="34"/>
        <end position="43"/>
    </location>
</feature>
<evidence type="ECO:0000256" key="1">
    <source>
        <dbReference type="SAM" id="MobiDB-lite"/>
    </source>
</evidence>
<dbReference type="GO" id="GO:0031267">
    <property type="term" value="F:small GTPase binding"/>
    <property type="evidence" value="ECO:0007669"/>
    <property type="project" value="InterPro"/>
</dbReference>
<dbReference type="InterPro" id="IPR011989">
    <property type="entry name" value="ARM-like"/>
</dbReference>
<dbReference type="AlphaFoldDB" id="A0A068RDM0"/>
<dbReference type="PANTHER" id="PTHR47102">
    <property type="entry name" value="PROTEIN BNI1"/>
    <property type="match status" value="1"/>
</dbReference>
<name>A0A068RDM0_9FUNG</name>
<dbReference type="InterPro" id="IPR016024">
    <property type="entry name" value="ARM-type_fold"/>
</dbReference>
<proteinExistence type="predicted"/>
<dbReference type="PANTHER" id="PTHR47102:SF2">
    <property type="entry name" value="PROTEIN BNI1"/>
    <property type="match status" value="1"/>
</dbReference>
<dbReference type="InterPro" id="IPR051661">
    <property type="entry name" value="Actin_filament_regulator"/>
</dbReference>
<dbReference type="Pfam" id="PF06371">
    <property type="entry name" value="Drf_GBD"/>
    <property type="match status" value="1"/>
</dbReference>
<dbReference type="SMART" id="SM01140">
    <property type="entry name" value="Drf_GBD"/>
    <property type="match status" value="1"/>
</dbReference>
<sequence>MASPRLLNRVSRFFSISRQPSEMQDDMDGDSMFSYPSPVRDSPSSPPPLRTVRLDVSPEPNKEQVDAAFDQLMQEIALASNVRPTLTQLTTEQKSAMLQSSLSLRGGKNSSSNILFGRFDTHHHHHGGGQAPNKTPEQMIRQLQGRKVQRIDEGELMSLRIFLRNGAASWTTEFLDKGGYALLTDLLRQLKEAPKRTSHDDKQLQHLCKCFKTIMTHEPKGTAQVLTHTEPLEHIRDLLFGPSDPKRKALYNLQLATRQQLLALLCTLPTIQTAQPHYVHGYDALRQLLIDRPHDIVESPDSKEPFRMRLKADPETVMRTIAPGVSRPRYTAWMRELQLTVDRHIEPMTYLAQVLDYNFESAFRQLKTRSGNPYEQHQQLDQQQQPTVMVDEGVVDYVISHLRLICTLVTTPATCFRGTYDKYEQEKMRLEIMVSGFDKVAKCLYRCPHPTLYASYIRYLQPLLEPWADITPRHSHNQSSPHTPNDDDDNDDDDDGDDQWTDEDDVAHENNNSCKPML</sequence>
<dbReference type="GO" id="GO:0003779">
    <property type="term" value="F:actin binding"/>
    <property type="evidence" value="ECO:0007669"/>
    <property type="project" value="InterPro"/>
</dbReference>
<feature type="compositionally biased region" description="Acidic residues" evidence="1">
    <location>
        <begin position="486"/>
        <end position="506"/>
    </location>
</feature>
<gene>
    <name evidence="3" type="ORF">LCOR_00018.1</name>
</gene>
<evidence type="ECO:0000313" key="4">
    <source>
        <dbReference type="Proteomes" id="UP000027586"/>
    </source>
</evidence>
<reference evidence="3" key="1">
    <citation type="submission" date="2013-08" db="EMBL/GenBank/DDBJ databases">
        <title>Gene expansion shapes genome architecture in the human pathogen Lichtheimia corymbifera: an evolutionary genomics analysis in the ancient terrestrial Mucorales (Mucoromycotina).</title>
        <authorList>
            <person name="Schwartze V.U."/>
            <person name="Winter S."/>
            <person name="Shelest E."/>
            <person name="Marcet-Houben M."/>
            <person name="Horn F."/>
            <person name="Wehner S."/>
            <person name="Hoffmann K."/>
            <person name="Riege K."/>
            <person name="Sammeth M."/>
            <person name="Nowrousian M."/>
            <person name="Valiante V."/>
            <person name="Linde J."/>
            <person name="Jacobsen I.D."/>
            <person name="Marz M."/>
            <person name="Brakhage A.A."/>
            <person name="Gabaldon T."/>
            <person name="Bocker S."/>
            <person name="Voigt K."/>
        </authorList>
    </citation>
    <scope>NUCLEOTIDE SEQUENCE [LARGE SCALE GENOMIC DNA]</scope>
    <source>
        <strain evidence="3">FSU 9682</strain>
    </source>
</reference>
<protein>
    <recommendedName>
        <fullName evidence="2">Formin GTPase-binding domain-containing protein</fullName>
    </recommendedName>
</protein>
<feature type="region of interest" description="Disordered" evidence="1">
    <location>
        <begin position="17"/>
        <end position="49"/>
    </location>
</feature>
<accession>A0A068RDM0</accession>
<evidence type="ECO:0000313" key="3">
    <source>
        <dbReference type="EMBL" id="CDH48218.1"/>
    </source>
</evidence>
<comment type="caution">
    <text evidence="3">The sequence shown here is derived from an EMBL/GenBank/DDBJ whole genome shotgun (WGS) entry which is preliminary data.</text>
</comment>
<feature type="compositionally biased region" description="Polar residues" evidence="1">
    <location>
        <begin position="509"/>
        <end position="518"/>
    </location>
</feature>
<keyword evidence="4" id="KW-1185">Reference proteome</keyword>
<feature type="region of interest" description="Disordered" evidence="1">
    <location>
        <begin position="471"/>
        <end position="518"/>
    </location>
</feature>